<dbReference type="Proteomes" id="UP000203542">
    <property type="component" value="Segment"/>
</dbReference>
<evidence type="ECO:0000256" key="3">
    <source>
        <dbReference type="SAM" id="MobiDB-lite"/>
    </source>
</evidence>
<evidence type="ECO:0000256" key="2">
    <source>
        <dbReference type="ARBA" id="ARBA00022518"/>
    </source>
</evidence>
<dbReference type="KEGG" id="vg:30902417"/>
<dbReference type="RefSeq" id="YP_009342425.1">
    <property type="nucleotide sequence ID" value="NC_033464.1"/>
</dbReference>
<feature type="compositionally biased region" description="Acidic residues" evidence="3">
    <location>
        <begin position="217"/>
        <end position="273"/>
    </location>
</feature>
<sequence length="333" mass="36551">MEEPGGRDQMESEYDSDRSETPMPITRTPSVRAGVRRRPPSESFDVSDQSADGNGCNQQLPGNMDLDTLSARGASSGERDARSTAQQSHPEYGPPVPVEQAMRGLRPRSGPGGFCFPPWKLDLGDMYADVNALFRCIVTSSCSVRKDSCALRRSLLSFYLMGRTNVRPTRECWEKLLQLTDGQSAPLRAVLRDFDERNCPEERERFVGPPDVLESGFGEECEVSGDEYSDDEEDETEGDAAADPTTSDEEFIADECSSENVNESEDEDSEDQNSDSSTSSSGSDEGDGGKRNVLKNNSQRRRTAAAKRSAQGTDDGADIRGKRRRGGERTTKS</sequence>
<evidence type="ECO:0000313" key="4">
    <source>
        <dbReference type="EMBL" id="SCO83653.1"/>
    </source>
</evidence>
<dbReference type="GeneID" id="30902417"/>
<organism evidence="4">
    <name type="scientific">Spheniscid alphaherpesvirus 1</name>
    <dbReference type="NCBI Taxonomy" id="2560777"/>
    <lineage>
        <taxon>Viruses</taxon>
        <taxon>Duplodnaviria</taxon>
        <taxon>Heunggongvirae</taxon>
        <taxon>Peploviricota</taxon>
        <taxon>Herviviricetes</taxon>
        <taxon>Herpesvirales</taxon>
        <taxon>Orthoherpesviridae</taxon>
        <taxon>Alphaherpesvirinae</taxon>
        <taxon>Mardivirus</taxon>
        <taxon>Mardivirus spheniscidalpha1</taxon>
    </lineage>
</organism>
<gene>
    <name evidence="4" type="primary">US1</name>
</gene>
<dbReference type="Pfam" id="PF02479">
    <property type="entry name" value="Herpes_IE68"/>
    <property type="match status" value="1"/>
</dbReference>
<dbReference type="EMBL" id="LT608135">
    <property type="protein sequence ID" value="SCO83625.1"/>
    <property type="molecule type" value="Genomic_DNA"/>
</dbReference>
<proteinExistence type="inferred from homology"/>
<feature type="compositionally biased region" description="Basic and acidic residues" evidence="3">
    <location>
        <begin position="1"/>
        <end position="20"/>
    </location>
</feature>
<dbReference type="InterPro" id="IPR003403">
    <property type="entry name" value="IE68"/>
</dbReference>
<dbReference type="GeneID" id="30902348"/>
<keyword evidence="2" id="KW-0244">Early protein</keyword>
<feature type="compositionally biased region" description="Polar residues" evidence="3">
    <location>
        <begin position="44"/>
        <end position="61"/>
    </location>
</feature>
<dbReference type="OrthoDB" id="16534at10239"/>
<keyword evidence="5" id="KW-1185">Reference proteome</keyword>
<accession>A0A1R3TCY5</accession>
<evidence type="ECO:0000313" key="5">
    <source>
        <dbReference type="Proteomes" id="UP000203542"/>
    </source>
</evidence>
<protein>
    <submittedName>
        <fullName evidence="4">Regulatory protein ICP22</fullName>
    </submittedName>
</protein>
<name>A0A1R3TCY5_9ALPH</name>
<dbReference type="RefSeq" id="YP_009342413.1">
    <property type="nucleotide sequence ID" value="NC_033464.1"/>
</dbReference>
<feature type="compositionally biased region" description="Low complexity" evidence="3">
    <location>
        <begin position="274"/>
        <end position="283"/>
    </location>
</feature>
<reference evidence="4" key="1">
    <citation type="submission" date="2016-08" db="EMBL/GenBank/DDBJ databases">
        <authorList>
            <person name="Seilhamer J.J."/>
        </authorList>
    </citation>
    <scope>NUCLEOTIDE SEQUENCE [LARGE SCALE GENOMIC DNA]</scope>
    <source>
        <strain evidence="4">Lib01004</strain>
    </source>
</reference>
<dbReference type="KEGG" id="vg:30902348"/>
<feature type="region of interest" description="Disordered" evidence="3">
    <location>
        <begin position="201"/>
        <end position="333"/>
    </location>
</feature>
<dbReference type="EMBL" id="LT608135">
    <property type="protein sequence ID" value="SCO83653.1"/>
    <property type="molecule type" value="Genomic_DNA"/>
</dbReference>
<dbReference type="GO" id="GO:0010468">
    <property type="term" value="P:regulation of gene expression"/>
    <property type="evidence" value="ECO:0007669"/>
    <property type="project" value="InterPro"/>
</dbReference>
<evidence type="ECO:0000256" key="1">
    <source>
        <dbReference type="ARBA" id="ARBA00007003"/>
    </source>
</evidence>
<comment type="similarity">
    <text evidence="1">Belongs to the herpesviridae ICP22 family.</text>
</comment>
<feature type="region of interest" description="Disordered" evidence="3">
    <location>
        <begin position="1"/>
        <end position="101"/>
    </location>
</feature>